<dbReference type="InterPro" id="IPR015424">
    <property type="entry name" value="PyrdxlP-dep_Trfase"/>
</dbReference>
<dbReference type="GO" id="GO:0008483">
    <property type="term" value="F:transaminase activity"/>
    <property type="evidence" value="ECO:0007669"/>
    <property type="project" value="UniProtKB-KW"/>
</dbReference>
<keyword evidence="7" id="KW-0808">Transferase</keyword>
<comment type="similarity">
    <text evidence="5">Belongs to the class-II pyridoxal-phosphate-dependent aminotransferase family. MalY/PatB cystathionine beta-lyase subfamily.</text>
</comment>
<dbReference type="InterPro" id="IPR027619">
    <property type="entry name" value="C-S_lyase_PatB-like"/>
</dbReference>
<dbReference type="InterPro" id="IPR004839">
    <property type="entry name" value="Aminotransferase_I/II_large"/>
</dbReference>
<dbReference type="InterPro" id="IPR015422">
    <property type="entry name" value="PyrdxlP-dep_Trfase_small"/>
</dbReference>
<sequence>MQASVRRCNMKQPNFSEVIDRHNTSSVKWDFLNQYLQLDQSDLLPMWVSDFDFRCPDEVLQALHTRVDHGVFGYSERNDDYYQAAINWFANRHQLALNRDWFTSVEGVVPGLALLIQMLSEPGDGVVIQGPYYGSFAKIITMNNRVVLENPLLERVEGYKIDYNHLEQLLQREKPRLLLLCNPHNPTGRCWRSEELTQLLALCKKYNVIVISDEIWADLTLPGETFTSVLHLGPEWHEHVIAATSASKTFGLSSLRISNFLIPNSDIRHAFINRLNAHGLDVFNALSMTAATAAYKYGAPWMDALQAYLAENRRWLEQALAYAAPWCHMVKAEGTYLAWLDCRDLGLDDTTLKQVLLDKAKIAASMGESFGQMGAGFIRINLGCPRRYLESAIEGLSQLHP</sequence>
<evidence type="ECO:0000256" key="1">
    <source>
        <dbReference type="ARBA" id="ARBA00001933"/>
    </source>
</evidence>
<evidence type="ECO:0000313" key="7">
    <source>
        <dbReference type="EMBL" id="AAL14966.1"/>
    </source>
</evidence>
<gene>
    <name evidence="7" type="primary">orf3</name>
</gene>
<reference evidence="7" key="1">
    <citation type="journal article" date="2002" name="J. Bacteriol.">
        <title>The superantigen gene ypm is located in an unstable chromosomal locus of Yersinia pseudotuberculosis.</title>
        <authorList>
            <person name="Carnoy C."/>
            <person name="Floquet S."/>
            <person name="Marceau M."/>
            <person name="Sebbane F."/>
            <person name="Haentjens-Herwegh S."/>
            <person name="Devalckenaere A."/>
            <person name="Simonet M."/>
        </authorList>
    </citation>
    <scope>NUCLEOTIDE SEQUENCE</scope>
    <source>
        <strain evidence="7">487/90</strain>
    </source>
</reference>
<evidence type="ECO:0000259" key="6">
    <source>
        <dbReference type="Pfam" id="PF00155"/>
    </source>
</evidence>
<dbReference type="Pfam" id="PF00155">
    <property type="entry name" value="Aminotran_1_2"/>
    <property type="match status" value="1"/>
</dbReference>
<keyword evidence="3" id="KW-0663">Pyridoxal phosphate</keyword>
<dbReference type="InterPro" id="IPR015421">
    <property type="entry name" value="PyrdxlP-dep_Trfase_major"/>
</dbReference>
<dbReference type="GO" id="GO:0030170">
    <property type="term" value="F:pyridoxal phosphate binding"/>
    <property type="evidence" value="ECO:0007669"/>
    <property type="project" value="InterPro"/>
</dbReference>
<keyword evidence="4" id="KW-0456">Lyase</keyword>
<evidence type="ECO:0000256" key="2">
    <source>
        <dbReference type="ARBA" id="ARBA00012224"/>
    </source>
</evidence>
<dbReference type="Gene3D" id="3.90.1150.10">
    <property type="entry name" value="Aspartate Aminotransferase, domain 1"/>
    <property type="match status" value="1"/>
</dbReference>
<dbReference type="InterPro" id="IPR051798">
    <property type="entry name" value="Class-II_PLP-Dep_Aminotrans"/>
</dbReference>
<accession>Q93AP5</accession>
<dbReference type="NCBIfam" id="TIGR04350">
    <property type="entry name" value="C_S_lyase_PatB"/>
    <property type="match status" value="1"/>
</dbReference>
<evidence type="ECO:0000256" key="3">
    <source>
        <dbReference type="ARBA" id="ARBA00022898"/>
    </source>
</evidence>
<organism evidence="7">
    <name type="scientific">Yersinia pseudotuberculosis</name>
    <dbReference type="NCBI Taxonomy" id="633"/>
    <lineage>
        <taxon>Bacteria</taxon>
        <taxon>Pseudomonadati</taxon>
        <taxon>Pseudomonadota</taxon>
        <taxon>Gammaproteobacteria</taxon>
        <taxon>Enterobacterales</taxon>
        <taxon>Yersiniaceae</taxon>
        <taxon>Yersinia</taxon>
    </lineage>
</organism>
<dbReference type="PANTHER" id="PTHR43525:SF1">
    <property type="entry name" value="PROTEIN MALY"/>
    <property type="match status" value="1"/>
</dbReference>
<name>Q93AP5_YERPU</name>
<comment type="cofactor">
    <cofactor evidence="1">
        <name>pyridoxal 5'-phosphate</name>
        <dbReference type="ChEBI" id="CHEBI:597326"/>
    </cofactor>
</comment>
<dbReference type="EC" id="4.4.1.13" evidence="2"/>
<proteinExistence type="inferred from homology"/>
<dbReference type="AlphaFoldDB" id="Q93AP5"/>
<dbReference type="Gene3D" id="3.40.640.10">
    <property type="entry name" value="Type I PLP-dependent aspartate aminotransferase-like (Major domain)"/>
    <property type="match status" value="1"/>
</dbReference>
<evidence type="ECO:0000256" key="5">
    <source>
        <dbReference type="ARBA" id="ARBA00037974"/>
    </source>
</evidence>
<dbReference type="SUPFAM" id="SSF53383">
    <property type="entry name" value="PLP-dependent transferases"/>
    <property type="match status" value="1"/>
</dbReference>
<dbReference type="CDD" id="cd00609">
    <property type="entry name" value="AAT_like"/>
    <property type="match status" value="1"/>
</dbReference>
<evidence type="ECO:0000256" key="4">
    <source>
        <dbReference type="ARBA" id="ARBA00023239"/>
    </source>
</evidence>
<feature type="domain" description="Aminotransferase class I/classII large" evidence="6">
    <location>
        <begin position="48"/>
        <end position="395"/>
    </location>
</feature>
<dbReference type="PANTHER" id="PTHR43525">
    <property type="entry name" value="PROTEIN MALY"/>
    <property type="match status" value="1"/>
</dbReference>
<protein>
    <recommendedName>
        <fullName evidence="2">cysteine-S-conjugate beta-lyase</fullName>
        <ecNumber evidence="2">4.4.1.13</ecNumber>
    </recommendedName>
</protein>
<dbReference type="GO" id="GO:0047804">
    <property type="term" value="F:cysteine-S-conjugate beta-lyase activity"/>
    <property type="evidence" value="ECO:0007669"/>
    <property type="project" value="UniProtKB-EC"/>
</dbReference>
<dbReference type="EMBL" id="AF418982">
    <property type="protein sequence ID" value="AAL14966.1"/>
    <property type="molecule type" value="Genomic_DNA"/>
</dbReference>
<keyword evidence="7" id="KW-0032">Aminotransferase</keyword>